<proteinExistence type="predicted"/>
<dbReference type="EMBL" id="WHWC01000003">
    <property type="protein sequence ID" value="KAG8386958.1"/>
    <property type="molecule type" value="Genomic_DNA"/>
</dbReference>
<keyword evidence="1" id="KW-0433">Leucine-rich repeat</keyword>
<evidence type="ECO:0000256" key="2">
    <source>
        <dbReference type="ARBA" id="ARBA00022821"/>
    </source>
</evidence>
<keyword evidence="2" id="KW-0611">Plant defense</keyword>
<dbReference type="Gene3D" id="3.80.10.10">
    <property type="entry name" value="Ribonuclease Inhibitor"/>
    <property type="match status" value="3"/>
</dbReference>
<comment type="caution">
    <text evidence="4">The sequence shown here is derived from an EMBL/GenBank/DDBJ whole genome shotgun (WGS) entry which is preliminary data.</text>
</comment>
<sequence>MGTSLNNYALQALPLDACWALFREFAFPEGGGGGGGGEAYPILNELGKAIVKKCGGIPLAAKALGSLLSCHRYEREWLNVLRSEIWDLRGSSILSALGLSVSNSEDGRIAHCGVHDLIHDLAYSVSNSVSEKLDLEQSLYQLVHLDLRGGLKIKQLENARNYVPDVCLEYKQLHTLSLSWGDDNEGKVGRNAPRQDPQRNHSHNAENLINRLIPNRNLSVLRINGYSGTMFPQWFNKLMLLNLTKQVLVNCRKCETLPTLGQLQFLKYLEMEGMDEVVKIADEFYGREGKTKPFPSLIELILKDIPNLRSWDGVDSLEIFPCLQKLSIIKCPRLISMPRFPLLEHLNMHDCDDKVLWSVSELNSLSAFVIDVCPLAYFIPRALLSNNSNLTLRKISSCPKFNTLPATIGTLTSLRSLSICFCEVLENLPREMLNLTNLENLKLIECPSLISLPDESIQGLKSLGSLSIENCSSLASLPLTLGNLTALEHLTIMYCPNLAYLPDVVHEFQALHSLNIFDCISLESLPSGLGRVSSLHNLAIRGCPEIKELPDWIGNLVSLRSLAISECENIKLLPDGMQRLQELQHLSIRDCPDLEVTCRKDTGEDWHKISHIPFKYVGSSNAAASSSSS</sequence>
<dbReference type="Proteomes" id="UP000826271">
    <property type="component" value="Unassembled WGS sequence"/>
</dbReference>
<evidence type="ECO:0000256" key="1">
    <source>
        <dbReference type="ARBA" id="ARBA00022614"/>
    </source>
</evidence>
<dbReference type="InterPro" id="IPR032675">
    <property type="entry name" value="LRR_dom_sf"/>
</dbReference>
<feature type="domain" description="R13L1/DRL21-like LRR repeat region" evidence="3">
    <location>
        <begin position="140"/>
        <end position="274"/>
    </location>
</feature>
<dbReference type="InterPro" id="IPR027417">
    <property type="entry name" value="P-loop_NTPase"/>
</dbReference>
<dbReference type="GO" id="GO:0043531">
    <property type="term" value="F:ADP binding"/>
    <property type="evidence" value="ECO:0007669"/>
    <property type="project" value="InterPro"/>
</dbReference>
<dbReference type="SUPFAM" id="SSF52058">
    <property type="entry name" value="L domain-like"/>
    <property type="match status" value="2"/>
</dbReference>
<evidence type="ECO:0000313" key="4">
    <source>
        <dbReference type="EMBL" id="KAG8386958.1"/>
    </source>
</evidence>
<evidence type="ECO:0000259" key="3">
    <source>
        <dbReference type="Pfam" id="PF25019"/>
    </source>
</evidence>
<dbReference type="Pfam" id="PF25019">
    <property type="entry name" value="LRR_R13L1-DRL21"/>
    <property type="match status" value="1"/>
</dbReference>
<keyword evidence="5" id="KW-1185">Reference proteome</keyword>
<evidence type="ECO:0000313" key="5">
    <source>
        <dbReference type="Proteomes" id="UP000826271"/>
    </source>
</evidence>
<dbReference type="Gene3D" id="1.10.8.430">
    <property type="entry name" value="Helical domain of apoptotic protease-activating factors"/>
    <property type="match status" value="1"/>
</dbReference>
<dbReference type="InterPro" id="IPR056789">
    <property type="entry name" value="LRR_R13L1-DRL21"/>
</dbReference>
<dbReference type="PANTHER" id="PTHR36766">
    <property type="entry name" value="PLANT BROAD-SPECTRUM MILDEW RESISTANCE PROTEIN RPW8"/>
    <property type="match status" value="1"/>
</dbReference>
<protein>
    <recommendedName>
        <fullName evidence="3">R13L1/DRL21-like LRR repeat region domain-containing protein</fullName>
    </recommendedName>
</protein>
<organism evidence="4 5">
    <name type="scientific">Buddleja alternifolia</name>
    <dbReference type="NCBI Taxonomy" id="168488"/>
    <lineage>
        <taxon>Eukaryota</taxon>
        <taxon>Viridiplantae</taxon>
        <taxon>Streptophyta</taxon>
        <taxon>Embryophyta</taxon>
        <taxon>Tracheophyta</taxon>
        <taxon>Spermatophyta</taxon>
        <taxon>Magnoliopsida</taxon>
        <taxon>eudicotyledons</taxon>
        <taxon>Gunneridae</taxon>
        <taxon>Pentapetalae</taxon>
        <taxon>asterids</taxon>
        <taxon>lamiids</taxon>
        <taxon>Lamiales</taxon>
        <taxon>Scrophulariaceae</taxon>
        <taxon>Buddlejeae</taxon>
        <taxon>Buddleja</taxon>
    </lineage>
</organism>
<gene>
    <name evidence="4" type="ORF">BUALT_Bualt03G0202800</name>
</gene>
<name>A0AAV6XX30_9LAMI</name>
<dbReference type="InterPro" id="IPR042197">
    <property type="entry name" value="Apaf_helical"/>
</dbReference>
<accession>A0AAV6XX30</accession>
<reference evidence="4" key="1">
    <citation type="submission" date="2019-10" db="EMBL/GenBank/DDBJ databases">
        <authorList>
            <person name="Zhang R."/>
            <person name="Pan Y."/>
            <person name="Wang J."/>
            <person name="Ma R."/>
            <person name="Yu S."/>
        </authorList>
    </citation>
    <scope>NUCLEOTIDE SEQUENCE</scope>
    <source>
        <strain evidence="4">LA-IB0</strain>
        <tissue evidence="4">Leaf</tissue>
    </source>
</reference>
<dbReference type="SUPFAM" id="SSF52540">
    <property type="entry name" value="P-loop containing nucleoside triphosphate hydrolases"/>
    <property type="match status" value="1"/>
</dbReference>
<dbReference type="PANTHER" id="PTHR36766:SF70">
    <property type="entry name" value="DISEASE RESISTANCE PROTEIN RGA4"/>
    <property type="match status" value="1"/>
</dbReference>
<dbReference type="GO" id="GO:0006952">
    <property type="term" value="P:defense response"/>
    <property type="evidence" value="ECO:0007669"/>
    <property type="project" value="UniProtKB-KW"/>
</dbReference>
<dbReference type="AlphaFoldDB" id="A0AAV6XX30"/>
<dbReference type="PRINTS" id="PR00364">
    <property type="entry name" value="DISEASERSIST"/>
</dbReference>